<dbReference type="GO" id="GO:0008270">
    <property type="term" value="F:zinc ion binding"/>
    <property type="evidence" value="ECO:0007669"/>
    <property type="project" value="UniProtKB-KW"/>
</dbReference>
<dbReference type="GO" id="GO:0072344">
    <property type="term" value="P:rescue of stalled ribosome"/>
    <property type="evidence" value="ECO:0007669"/>
    <property type="project" value="InterPro"/>
</dbReference>
<evidence type="ECO:0000256" key="2">
    <source>
        <dbReference type="ARBA" id="ARBA00004496"/>
    </source>
</evidence>
<dbReference type="GO" id="GO:0061630">
    <property type="term" value="F:ubiquitin protein ligase activity"/>
    <property type="evidence" value="ECO:0007669"/>
    <property type="project" value="UniProtKB-EC"/>
</dbReference>
<dbReference type="PANTHER" id="PTHR22938">
    <property type="entry name" value="ZINC FINGER PROTEIN 598"/>
    <property type="match status" value="1"/>
</dbReference>
<dbReference type="InterPro" id="IPR013087">
    <property type="entry name" value="Znf_C2H2_type"/>
</dbReference>
<dbReference type="EC" id="2.3.2.27" evidence="4"/>
<evidence type="ECO:0000256" key="5">
    <source>
        <dbReference type="ARBA" id="ARBA00022490"/>
    </source>
</evidence>
<dbReference type="Proteomes" id="UP000799766">
    <property type="component" value="Unassembled WGS sequence"/>
</dbReference>
<evidence type="ECO:0000256" key="12">
    <source>
        <dbReference type="PROSITE-ProRule" id="PRU00175"/>
    </source>
</evidence>
<dbReference type="SMART" id="SM00355">
    <property type="entry name" value="ZnF_C2H2"/>
    <property type="match status" value="4"/>
</dbReference>
<feature type="region of interest" description="Disordered" evidence="13">
    <location>
        <begin position="634"/>
        <end position="653"/>
    </location>
</feature>
<comment type="catalytic activity">
    <reaction evidence="1">
        <text>S-ubiquitinyl-[E2 ubiquitin-conjugating enzyme]-L-cysteine + [acceptor protein]-L-lysine = [E2 ubiquitin-conjugating enzyme]-L-cysteine + N(6)-ubiquitinyl-[acceptor protein]-L-lysine.</text>
        <dbReference type="EC" id="2.3.2.27"/>
    </reaction>
</comment>
<comment type="subcellular location">
    <subcellularLocation>
        <location evidence="2">Cytoplasm</location>
    </subcellularLocation>
</comment>
<evidence type="ECO:0000256" key="11">
    <source>
        <dbReference type="ARBA" id="ARBA00035113"/>
    </source>
</evidence>
<feature type="compositionally biased region" description="Basic and acidic residues" evidence="13">
    <location>
        <begin position="410"/>
        <end position="424"/>
    </location>
</feature>
<feature type="domain" description="RING-type" evidence="14">
    <location>
        <begin position="139"/>
        <end position="179"/>
    </location>
</feature>
<dbReference type="PROSITE" id="PS00028">
    <property type="entry name" value="ZINC_FINGER_C2H2_1"/>
    <property type="match status" value="1"/>
</dbReference>
<keyword evidence="10" id="KW-0862">Zinc</keyword>
<feature type="compositionally biased region" description="Basic residues" evidence="13">
    <location>
        <begin position="829"/>
        <end position="838"/>
    </location>
</feature>
<keyword evidence="16" id="KW-1185">Reference proteome</keyword>
<evidence type="ECO:0000256" key="6">
    <source>
        <dbReference type="ARBA" id="ARBA00022553"/>
    </source>
</evidence>
<organism evidence="15 16">
    <name type="scientific">Lineolata rhizophorae</name>
    <dbReference type="NCBI Taxonomy" id="578093"/>
    <lineage>
        <taxon>Eukaryota</taxon>
        <taxon>Fungi</taxon>
        <taxon>Dikarya</taxon>
        <taxon>Ascomycota</taxon>
        <taxon>Pezizomycotina</taxon>
        <taxon>Dothideomycetes</taxon>
        <taxon>Dothideomycetes incertae sedis</taxon>
        <taxon>Lineolatales</taxon>
        <taxon>Lineolataceae</taxon>
        <taxon>Lineolata</taxon>
    </lineage>
</organism>
<dbReference type="InterPro" id="IPR044288">
    <property type="entry name" value="ZNF598/HEL2"/>
</dbReference>
<feature type="compositionally biased region" description="Low complexity" evidence="13">
    <location>
        <begin position="513"/>
        <end position="532"/>
    </location>
</feature>
<keyword evidence="8" id="KW-0479">Metal-binding</keyword>
<evidence type="ECO:0000256" key="13">
    <source>
        <dbReference type="SAM" id="MobiDB-lite"/>
    </source>
</evidence>
<feature type="compositionally biased region" description="Low complexity" evidence="13">
    <location>
        <begin position="661"/>
        <end position="694"/>
    </location>
</feature>
<evidence type="ECO:0000313" key="16">
    <source>
        <dbReference type="Proteomes" id="UP000799766"/>
    </source>
</evidence>
<dbReference type="InterPro" id="IPR001841">
    <property type="entry name" value="Znf_RING"/>
</dbReference>
<evidence type="ECO:0000256" key="4">
    <source>
        <dbReference type="ARBA" id="ARBA00012483"/>
    </source>
</evidence>
<gene>
    <name evidence="15" type="ORF">BDY21DRAFT_416549</name>
</gene>
<dbReference type="Gene3D" id="3.30.40.10">
    <property type="entry name" value="Zinc/RING finger domain, C3HC4 (zinc finger)"/>
    <property type="match status" value="1"/>
</dbReference>
<dbReference type="PROSITE" id="PS50089">
    <property type="entry name" value="ZF_RING_2"/>
    <property type="match status" value="1"/>
</dbReference>
<dbReference type="AlphaFoldDB" id="A0A6A6NU20"/>
<feature type="compositionally biased region" description="Gly residues" evidence="13">
    <location>
        <begin position="60"/>
        <end position="69"/>
    </location>
</feature>
<dbReference type="InterPro" id="IPR013083">
    <property type="entry name" value="Znf_RING/FYVE/PHD"/>
</dbReference>
<dbReference type="InterPro" id="IPR041888">
    <property type="entry name" value="RING-HC_ZNF598/HEL2"/>
</dbReference>
<accession>A0A6A6NU20</accession>
<dbReference type="PANTHER" id="PTHR22938:SF0">
    <property type="entry name" value="E3 UBIQUITIN-PROTEIN LIGASE ZNF598"/>
    <property type="match status" value="1"/>
</dbReference>
<keyword evidence="5" id="KW-0963">Cytoplasm</keyword>
<dbReference type="SUPFAM" id="SSF57850">
    <property type="entry name" value="RING/U-box"/>
    <property type="match status" value="1"/>
</dbReference>
<evidence type="ECO:0000256" key="9">
    <source>
        <dbReference type="ARBA" id="ARBA00022771"/>
    </source>
</evidence>
<evidence type="ECO:0000256" key="7">
    <source>
        <dbReference type="ARBA" id="ARBA00022679"/>
    </source>
</evidence>
<evidence type="ECO:0000256" key="8">
    <source>
        <dbReference type="ARBA" id="ARBA00022723"/>
    </source>
</evidence>
<dbReference type="GO" id="GO:0005737">
    <property type="term" value="C:cytoplasm"/>
    <property type="evidence" value="ECO:0007669"/>
    <property type="project" value="UniProtKB-SubCell"/>
</dbReference>
<comment type="pathway">
    <text evidence="3">Protein modification; protein ubiquitination.</text>
</comment>
<feature type="compositionally biased region" description="Polar residues" evidence="13">
    <location>
        <begin position="1"/>
        <end position="17"/>
    </location>
</feature>
<feature type="compositionally biased region" description="Low complexity" evidence="13">
    <location>
        <begin position="710"/>
        <end position="749"/>
    </location>
</feature>
<feature type="compositionally biased region" description="Polar residues" evidence="13">
    <location>
        <begin position="467"/>
        <end position="483"/>
    </location>
</feature>
<name>A0A6A6NU20_9PEZI</name>
<dbReference type="InterPro" id="IPR056437">
    <property type="entry name" value="Znf-C2H2_ZNF598/HEL2"/>
</dbReference>
<feature type="compositionally biased region" description="Basic residues" evidence="13">
    <location>
        <begin position="425"/>
        <end position="435"/>
    </location>
</feature>
<evidence type="ECO:0000256" key="3">
    <source>
        <dbReference type="ARBA" id="ARBA00004906"/>
    </source>
</evidence>
<dbReference type="EMBL" id="MU001689">
    <property type="protein sequence ID" value="KAF2454944.1"/>
    <property type="molecule type" value="Genomic_DNA"/>
</dbReference>
<evidence type="ECO:0000256" key="1">
    <source>
        <dbReference type="ARBA" id="ARBA00000900"/>
    </source>
</evidence>
<feature type="region of interest" description="Disordered" evidence="13">
    <location>
        <begin position="1"/>
        <end position="131"/>
    </location>
</feature>
<keyword evidence="7" id="KW-0808">Transferase</keyword>
<dbReference type="InterPro" id="IPR057634">
    <property type="entry name" value="PAH_ZNF598/HEL2"/>
</dbReference>
<feature type="region of interest" description="Disordered" evidence="13">
    <location>
        <begin position="406"/>
        <end position="451"/>
    </location>
</feature>
<feature type="compositionally biased region" description="Gly residues" evidence="13">
    <location>
        <begin position="784"/>
        <end position="798"/>
    </location>
</feature>
<dbReference type="Pfam" id="PF23230">
    <property type="entry name" value="zf-C2H2_13"/>
    <property type="match status" value="1"/>
</dbReference>
<keyword evidence="9 12" id="KW-0863">Zinc-finger</keyword>
<proteinExistence type="inferred from homology"/>
<feature type="region of interest" description="Disordered" evidence="13">
    <location>
        <begin position="661"/>
        <end position="846"/>
    </location>
</feature>
<keyword evidence="6" id="KW-0597">Phosphoprotein</keyword>
<feature type="compositionally biased region" description="Low complexity" evidence="13">
    <location>
        <begin position="644"/>
        <end position="653"/>
    </location>
</feature>
<evidence type="ECO:0000259" key="14">
    <source>
        <dbReference type="PROSITE" id="PS50089"/>
    </source>
</evidence>
<dbReference type="GO" id="GO:0016567">
    <property type="term" value="P:protein ubiquitination"/>
    <property type="evidence" value="ECO:0007669"/>
    <property type="project" value="TreeGrafter"/>
</dbReference>
<feature type="compositionally biased region" description="Basic and acidic residues" evidence="13">
    <location>
        <begin position="810"/>
        <end position="820"/>
    </location>
</feature>
<reference evidence="15" key="1">
    <citation type="journal article" date="2020" name="Stud. Mycol.">
        <title>101 Dothideomycetes genomes: a test case for predicting lifestyles and emergence of pathogens.</title>
        <authorList>
            <person name="Haridas S."/>
            <person name="Albert R."/>
            <person name="Binder M."/>
            <person name="Bloem J."/>
            <person name="Labutti K."/>
            <person name="Salamov A."/>
            <person name="Andreopoulos B."/>
            <person name="Baker S."/>
            <person name="Barry K."/>
            <person name="Bills G."/>
            <person name="Bluhm B."/>
            <person name="Cannon C."/>
            <person name="Castanera R."/>
            <person name="Culley D."/>
            <person name="Daum C."/>
            <person name="Ezra D."/>
            <person name="Gonzalez J."/>
            <person name="Henrissat B."/>
            <person name="Kuo A."/>
            <person name="Liang C."/>
            <person name="Lipzen A."/>
            <person name="Lutzoni F."/>
            <person name="Magnuson J."/>
            <person name="Mondo S."/>
            <person name="Nolan M."/>
            <person name="Ohm R."/>
            <person name="Pangilinan J."/>
            <person name="Park H.-J."/>
            <person name="Ramirez L."/>
            <person name="Alfaro M."/>
            <person name="Sun H."/>
            <person name="Tritt A."/>
            <person name="Yoshinaga Y."/>
            <person name="Zwiers L.-H."/>
            <person name="Turgeon B."/>
            <person name="Goodwin S."/>
            <person name="Spatafora J."/>
            <person name="Crous P."/>
            <person name="Grigoriev I."/>
        </authorList>
    </citation>
    <scope>NUCLEOTIDE SEQUENCE</scope>
    <source>
        <strain evidence="15">ATCC 16933</strain>
    </source>
</reference>
<feature type="region of interest" description="Disordered" evidence="13">
    <location>
        <begin position="467"/>
        <end position="545"/>
    </location>
</feature>
<evidence type="ECO:0000256" key="10">
    <source>
        <dbReference type="ARBA" id="ARBA00022833"/>
    </source>
</evidence>
<evidence type="ECO:0000313" key="15">
    <source>
        <dbReference type="EMBL" id="KAF2454944.1"/>
    </source>
</evidence>
<dbReference type="Pfam" id="PF25447">
    <property type="entry name" value="RING_ZNF598"/>
    <property type="match status" value="1"/>
</dbReference>
<dbReference type="CDD" id="cd16615">
    <property type="entry name" value="RING-HC_ZNF598"/>
    <property type="match status" value="1"/>
</dbReference>
<protein>
    <recommendedName>
        <fullName evidence="4">RING-type E3 ubiquitin transferase</fullName>
        <ecNumber evidence="4">2.3.2.27</ecNumber>
    </recommendedName>
</protein>
<sequence>MASGSNNLPATTETTSPRGRSNRGRGGRGGRSQADSSTDLTDGNARGNRGGQRGSRSRAGRGGGRGGAGSAFASGHDDGSEATPDVPPPPLAGRGTFGARLTEDAGAAKGEGGVEWKGKGRRAAADGGGADDEEDAEVCFICASPVVHTSVAPCNHRTCHICALRLRALYKTKACAHCRTHADYVIFTDDPTKRYEDFGSDDQFVRSDPALGIKYESGEIFEDTLLLLRYNCPDPPCDVACLGWPDLHRHVRSVHQKIMCDLCTRNKKVFTHEHELFTRESLRKHERFGDDNPGAEDQTGFKGHPECGFCRIRFYGDDELYAHCREKHERCHICDRQSQGGNQQYYRDYGDLELHFRSDHYLCPDSECLEKKFVVFDSDMDLRAHQLEAHPQGVTKDSRRVDLSGFNLRAPHEEGRGGRGESGRGRGRGRGRRRGRDPNAEPLPQSWAQPLRRDELAYQRQMAIQSAQSVSSRTFGGQLTSSGAVAARPPPRAEQPSAITAPRPGQTTSESFPTLAATSPSEASAPAERPSTQDTPQERARKQRHAAVLERAANLLRNDQSKLTEFRTKISSYRSSAVSASQLIDSFFSLFDATSAELGKLVNELAELFENATKREGLLKAWRDWKAINEDYPSLPGAGGVPAGTGSSALGRGGSRLLQLKSSTAQSSRSAVSRQGSWGSSSTSGSVLTGLSKSAGRAAPAPTPAWLTGSASASARASPAPQFARPAPAQTMGRGRSAPAGASAEAFPALPTAPKPTSALFTPGYTGGAVRRSGTSTPAANVWGNGGGGGGGGGGGQGRAANGGLDDVEALDRALEDSVRDGAGAGAGGKKKGGRKGKQQTLFHFG</sequence>
<dbReference type="Pfam" id="PF23202">
    <property type="entry name" value="PAH_ZNF598"/>
    <property type="match status" value="1"/>
</dbReference>
<dbReference type="OrthoDB" id="3838338at2759"/>
<dbReference type="GO" id="GO:0043022">
    <property type="term" value="F:ribosome binding"/>
    <property type="evidence" value="ECO:0007669"/>
    <property type="project" value="TreeGrafter"/>
</dbReference>
<comment type="similarity">
    <text evidence="11">Belongs to the ZNF598/HEL2 family.</text>
</comment>